<proteinExistence type="predicted"/>
<reference evidence="1 2" key="1">
    <citation type="submission" date="2013-09" db="EMBL/GenBank/DDBJ databases">
        <title>Draft Genome Sequence of five Lactobacillus helveticus strains CIRM-BIA 101T, 103, 104, 951 and 953 isolated from milk product.</title>
        <authorList>
            <person name="Valence F."/>
            <person name="Chuat V."/>
            <person name="Ma L."/>
            <person name="Creno S."/>
            <person name="Falentin H."/>
            <person name="Lortal S."/>
            <person name="Bizet C."/>
            <person name="Clermont D."/>
            <person name="Loux V."/>
            <person name="Bouchier C."/>
            <person name="Cousin S."/>
        </authorList>
    </citation>
    <scope>NUCLEOTIDE SEQUENCE [LARGE SCALE GENOMIC DNA]</scope>
    <source>
        <strain evidence="1 2">CIRM-BIA 953</strain>
    </source>
</reference>
<protein>
    <submittedName>
        <fullName evidence="1">Uncharacterized protein</fullName>
    </submittedName>
</protein>
<comment type="caution">
    <text evidence="1">The sequence shown here is derived from an EMBL/GenBank/DDBJ whole genome shotgun (WGS) entry which is preliminary data.</text>
</comment>
<gene>
    <name evidence="1" type="ORF">LHCIRMBIA953_00756</name>
</gene>
<dbReference type="EMBL" id="CBUH010000120">
    <property type="protein sequence ID" value="CDI42745.1"/>
    <property type="molecule type" value="Genomic_DNA"/>
</dbReference>
<accession>U4QMV0</accession>
<dbReference type="AlphaFoldDB" id="U4QMV0"/>
<evidence type="ECO:0000313" key="2">
    <source>
        <dbReference type="Proteomes" id="UP000017243"/>
    </source>
</evidence>
<evidence type="ECO:0000313" key="1">
    <source>
        <dbReference type="EMBL" id="CDI42745.1"/>
    </source>
</evidence>
<dbReference type="Proteomes" id="UP000017243">
    <property type="component" value="Unassembled WGS sequence"/>
</dbReference>
<organism evidence="1 2">
    <name type="scientific">Lactobacillus helveticus CIRM-BIA 953</name>
    <dbReference type="NCBI Taxonomy" id="1226335"/>
    <lineage>
        <taxon>Bacteria</taxon>
        <taxon>Bacillati</taxon>
        <taxon>Bacillota</taxon>
        <taxon>Bacilli</taxon>
        <taxon>Lactobacillales</taxon>
        <taxon>Lactobacillaceae</taxon>
        <taxon>Lactobacillus</taxon>
    </lineage>
</organism>
<name>U4QMV0_LACHE</name>
<sequence length="34" mass="3668">MLMGVDKFIVTGKSSAFGDVFSVRFTNICAINKA</sequence>